<keyword evidence="3" id="KW-1185">Reference proteome</keyword>
<comment type="caution">
    <text evidence="2">The sequence shown here is derived from an EMBL/GenBank/DDBJ whole genome shotgun (WGS) entry which is preliminary data.</text>
</comment>
<feature type="region of interest" description="Disordered" evidence="1">
    <location>
        <begin position="120"/>
        <end position="155"/>
    </location>
</feature>
<organism evidence="2 3">
    <name type="scientific">Colletotrichum asianum</name>
    <dbReference type="NCBI Taxonomy" id="702518"/>
    <lineage>
        <taxon>Eukaryota</taxon>
        <taxon>Fungi</taxon>
        <taxon>Dikarya</taxon>
        <taxon>Ascomycota</taxon>
        <taxon>Pezizomycotina</taxon>
        <taxon>Sordariomycetes</taxon>
        <taxon>Hypocreomycetidae</taxon>
        <taxon>Glomerellales</taxon>
        <taxon>Glomerellaceae</taxon>
        <taxon>Colletotrichum</taxon>
        <taxon>Colletotrichum gloeosporioides species complex</taxon>
    </lineage>
</organism>
<protein>
    <submittedName>
        <fullName evidence="2">Uncharacterized protein</fullName>
    </submittedName>
</protein>
<name>A0A8H3W624_9PEZI</name>
<feature type="compositionally biased region" description="Polar residues" evidence="1">
    <location>
        <begin position="1"/>
        <end position="19"/>
    </location>
</feature>
<dbReference type="EMBL" id="WOWK01000090">
    <property type="protein sequence ID" value="KAF0319851.1"/>
    <property type="molecule type" value="Genomic_DNA"/>
</dbReference>
<feature type="compositionally biased region" description="Basic residues" evidence="1">
    <location>
        <begin position="126"/>
        <end position="138"/>
    </location>
</feature>
<accession>A0A8H3W624</accession>
<evidence type="ECO:0000313" key="2">
    <source>
        <dbReference type="EMBL" id="KAF0319851.1"/>
    </source>
</evidence>
<proteinExistence type="predicted"/>
<dbReference type="AlphaFoldDB" id="A0A8H3W624"/>
<reference evidence="2 3" key="1">
    <citation type="submission" date="2019-12" db="EMBL/GenBank/DDBJ databases">
        <title>A genome sequence resource for the geographically widespread anthracnose pathogen Colletotrichum asianum.</title>
        <authorList>
            <person name="Meng Y."/>
        </authorList>
    </citation>
    <scope>NUCLEOTIDE SEQUENCE [LARGE SCALE GENOMIC DNA]</scope>
    <source>
        <strain evidence="2 3">ICMP 18580</strain>
    </source>
</reference>
<gene>
    <name evidence="2" type="ORF">GQ607_012953</name>
</gene>
<evidence type="ECO:0000256" key="1">
    <source>
        <dbReference type="SAM" id="MobiDB-lite"/>
    </source>
</evidence>
<dbReference type="Proteomes" id="UP000434172">
    <property type="component" value="Unassembled WGS sequence"/>
</dbReference>
<sequence>MNRTRTAQQDAPQMRSSTGVCDGESPWGNQGGSWEGCRGQSCGAHQLNYSRPAFVSIASSYDGSDLNSRLPFWSALLCPVPVPASSVLPGSPNLRSRARCDAMSKASLVWEHPLQPLSCPSGEARQRRRLPLKPRPKPKPPCELPPQREVPPSRGRAFGRRCAWVLAGSWQALSVPAADRLLLLIAPGGPGGLYLMYLVS</sequence>
<feature type="region of interest" description="Disordered" evidence="1">
    <location>
        <begin position="1"/>
        <end position="25"/>
    </location>
</feature>
<evidence type="ECO:0000313" key="3">
    <source>
        <dbReference type="Proteomes" id="UP000434172"/>
    </source>
</evidence>